<sequence>MAAPNTIQSLEQAPAQPSYVLRGHSAQIHAVHFLRDNTRLLTGDADGFVVLWNTATKRAVAVWKPHSSTILGLESWDDDKIITHGRDNKLCVWQLTEEDEPHLSKALPISEDVKERRQPWLLHSFRVHSLNFCSFAMIPAEPHGHNDLPSDGIFVATPGVQDGHINVTSLPDEDRIATIPSPQGQNTGMVMAIGLQFQKNEARKELIVVAGYESGQACIWQQKDAKRHWQLTYMQKSHTQPVLSLSIAPTQGTFFTSSADAIVARHPLTSSVPTKTIQTKHAGQQGLVVRSDERIFATAGWDGRMRVYSVKSMKELAVLKWHKEGCYALAFANLSDKDDTDGSEKTEIVSKEADGALSKRDLTVSQQRAETAKSTHWLAAGSQDGKVSLWDIY</sequence>
<comment type="caution">
    <text evidence="8">The sequence shown here is derived from an EMBL/GenBank/DDBJ whole genome shotgun (WGS) entry which is preliminary data.</text>
</comment>
<keyword evidence="1 7" id="KW-0853">WD repeat</keyword>
<comment type="similarity">
    <text evidence="4">Belongs to the WD repeat ASA1 family.</text>
</comment>
<dbReference type="Pfam" id="PF00400">
    <property type="entry name" value="WD40"/>
    <property type="match status" value="2"/>
</dbReference>
<dbReference type="Proteomes" id="UP001296104">
    <property type="component" value="Unassembled WGS sequence"/>
</dbReference>
<dbReference type="PROSITE" id="PS50082">
    <property type="entry name" value="WD_REPEATS_2"/>
    <property type="match status" value="2"/>
</dbReference>
<accession>A0AAI8YVS5</accession>
<name>A0AAI8YVS5_9PEZI</name>
<dbReference type="PROSITE" id="PS50294">
    <property type="entry name" value="WD_REPEATS_REGION"/>
    <property type="match status" value="1"/>
</dbReference>
<dbReference type="InterPro" id="IPR015943">
    <property type="entry name" value="WD40/YVTN_repeat-like_dom_sf"/>
</dbReference>
<feature type="repeat" description="WD" evidence="7">
    <location>
        <begin position="378"/>
        <end position="393"/>
    </location>
</feature>
<evidence type="ECO:0000313" key="9">
    <source>
        <dbReference type="Proteomes" id="UP001296104"/>
    </source>
</evidence>
<evidence type="ECO:0000256" key="1">
    <source>
        <dbReference type="ARBA" id="ARBA00022574"/>
    </source>
</evidence>
<evidence type="ECO:0000256" key="6">
    <source>
        <dbReference type="ARBA" id="ARBA00040563"/>
    </source>
</evidence>
<protein>
    <recommendedName>
        <fullName evidence="6">ASTRA-associated protein 1</fullName>
    </recommendedName>
</protein>
<proteinExistence type="inferred from homology"/>
<dbReference type="InterPro" id="IPR001680">
    <property type="entry name" value="WD40_rpt"/>
</dbReference>
<dbReference type="SMART" id="SM00320">
    <property type="entry name" value="WD40"/>
    <property type="match status" value="5"/>
</dbReference>
<evidence type="ECO:0000256" key="7">
    <source>
        <dbReference type="PROSITE-ProRule" id="PRU00221"/>
    </source>
</evidence>
<dbReference type="PROSITE" id="PS00678">
    <property type="entry name" value="WD_REPEATS_1"/>
    <property type="match status" value="1"/>
</dbReference>
<dbReference type="SUPFAM" id="SSF50978">
    <property type="entry name" value="WD40 repeat-like"/>
    <property type="match status" value="1"/>
</dbReference>
<evidence type="ECO:0000256" key="3">
    <source>
        <dbReference type="ARBA" id="ARBA00037338"/>
    </source>
</evidence>
<reference evidence="8" key="1">
    <citation type="submission" date="2023-11" db="EMBL/GenBank/DDBJ databases">
        <authorList>
            <person name="Alioto T."/>
            <person name="Alioto T."/>
            <person name="Gomez Garrido J."/>
        </authorList>
    </citation>
    <scope>NUCLEOTIDE SEQUENCE</scope>
</reference>
<gene>
    <name evidence="8" type="ORF">LECACI_7A002892</name>
</gene>
<evidence type="ECO:0000313" key="8">
    <source>
        <dbReference type="EMBL" id="CAK3928457.1"/>
    </source>
</evidence>
<evidence type="ECO:0000256" key="2">
    <source>
        <dbReference type="ARBA" id="ARBA00022737"/>
    </source>
</evidence>
<comment type="function">
    <text evidence="3">Component of the ASTRA complex involved in chromatin remodeling.</text>
</comment>
<dbReference type="PANTHER" id="PTHR19854">
    <property type="entry name" value="TRANSDUCIN BETA-LIKE 3"/>
    <property type="match status" value="1"/>
</dbReference>
<organism evidence="8 9">
    <name type="scientific">Lecanosticta acicola</name>
    <dbReference type="NCBI Taxonomy" id="111012"/>
    <lineage>
        <taxon>Eukaryota</taxon>
        <taxon>Fungi</taxon>
        <taxon>Dikarya</taxon>
        <taxon>Ascomycota</taxon>
        <taxon>Pezizomycotina</taxon>
        <taxon>Dothideomycetes</taxon>
        <taxon>Dothideomycetidae</taxon>
        <taxon>Mycosphaerellales</taxon>
        <taxon>Mycosphaerellaceae</taxon>
        <taxon>Lecanosticta</taxon>
    </lineage>
</organism>
<evidence type="ECO:0000256" key="4">
    <source>
        <dbReference type="ARBA" id="ARBA00037931"/>
    </source>
</evidence>
<dbReference type="AlphaFoldDB" id="A0AAI8YVS5"/>
<feature type="repeat" description="WD" evidence="7">
    <location>
        <begin position="21"/>
        <end position="62"/>
    </location>
</feature>
<dbReference type="InterPro" id="IPR036322">
    <property type="entry name" value="WD40_repeat_dom_sf"/>
</dbReference>
<dbReference type="InterPro" id="IPR019775">
    <property type="entry name" value="WD40_repeat_CS"/>
</dbReference>
<comment type="subunit">
    <text evidence="5">Component of the ASTRA chromatin remodeling machinery complex.</text>
</comment>
<keyword evidence="9" id="KW-1185">Reference proteome</keyword>
<dbReference type="PANTHER" id="PTHR19854:SF1">
    <property type="entry name" value="GUANINE NUCLEOTIDE-BINDING PROTEIN SUBUNIT BETA-LIKE PROTEIN 1"/>
    <property type="match status" value="1"/>
</dbReference>
<dbReference type="EMBL" id="CAVMBE010000013">
    <property type="protein sequence ID" value="CAK3928457.1"/>
    <property type="molecule type" value="Genomic_DNA"/>
</dbReference>
<dbReference type="Gene3D" id="2.130.10.10">
    <property type="entry name" value="YVTN repeat-like/Quinoprotein amine dehydrogenase"/>
    <property type="match status" value="2"/>
</dbReference>
<keyword evidence="2" id="KW-0677">Repeat</keyword>
<evidence type="ECO:0000256" key="5">
    <source>
        <dbReference type="ARBA" id="ARBA00038749"/>
    </source>
</evidence>